<protein>
    <submittedName>
        <fullName evidence="5">Drug/metabolite transporter (DMT)-like permease</fullName>
    </submittedName>
</protein>
<evidence type="ECO:0000256" key="2">
    <source>
        <dbReference type="SAM" id="MobiDB-lite"/>
    </source>
</evidence>
<feature type="transmembrane region" description="Helical" evidence="3">
    <location>
        <begin position="78"/>
        <end position="100"/>
    </location>
</feature>
<dbReference type="InterPro" id="IPR037185">
    <property type="entry name" value="EmrE-like"/>
</dbReference>
<feature type="transmembrane region" description="Helical" evidence="3">
    <location>
        <begin position="137"/>
        <end position="158"/>
    </location>
</feature>
<feature type="transmembrane region" description="Helical" evidence="3">
    <location>
        <begin position="223"/>
        <end position="244"/>
    </location>
</feature>
<dbReference type="SUPFAM" id="SSF103481">
    <property type="entry name" value="Multidrug resistance efflux transporter EmrE"/>
    <property type="match status" value="2"/>
</dbReference>
<feature type="transmembrane region" description="Helical" evidence="3">
    <location>
        <begin position="165"/>
        <end position="182"/>
    </location>
</feature>
<dbReference type="AlphaFoldDB" id="A0A931DBR1"/>
<feature type="transmembrane region" description="Helical" evidence="3">
    <location>
        <begin position="194"/>
        <end position="211"/>
    </location>
</feature>
<gene>
    <name evidence="5" type="ORF">IW252_001383</name>
</gene>
<organism evidence="5 6">
    <name type="scientific">Zhihengliuella flava</name>
    <dbReference type="NCBI Taxonomy" id="1285193"/>
    <lineage>
        <taxon>Bacteria</taxon>
        <taxon>Bacillati</taxon>
        <taxon>Actinomycetota</taxon>
        <taxon>Actinomycetes</taxon>
        <taxon>Micrococcales</taxon>
        <taxon>Micrococcaceae</taxon>
        <taxon>Zhihengliuella</taxon>
    </lineage>
</organism>
<feature type="region of interest" description="Disordered" evidence="2">
    <location>
        <begin position="17"/>
        <end position="39"/>
    </location>
</feature>
<dbReference type="Pfam" id="PF00892">
    <property type="entry name" value="EamA"/>
    <property type="match status" value="2"/>
</dbReference>
<evidence type="ECO:0000259" key="4">
    <source>
        <dbReference type="Pfam" id="PF00892"/>
    </source>
</evidence>
<feature type="transmembrane region" description="Helical" evidence="3">
    <location>
        <begin position="319"/>
        <end position="337"/>
    </location>
</feature>
<sequence>MGEARLVGRGEHGVVHAAAGPERAAPTRPAAGSESVPPSRAARGSAVGYGLALFSAMVFATSGSLAKPLLEAGWSSGATVGARMLGAAVLLLVPTLWVLRGRWRSVAENWKPIGLFGLFGVAICQFSYFQAVQYLEVSVALLLEYLAPILIVLGTWAVTRRSPRLLTILGALTAIAGLILVLDLTGATGIDPVGVLWGLAAAVGLAVFFVISAQQNDTLHPLVLTTFGLAVGASLMFGLGALGILPMHASFGRVTFAGFEAPWWGALGGLVIIAAVLAYLSGILAARALGATMASFIGLTEVVFAVVWAWLLLGEMPAPIQLLGGVGIVAGVVLVRTDEIRNARRLMARRAEPALPAEPQ</sequence>
<dbReference type="Gene3D" id="1.10.3730.20">
    <property type="match status" value="1"/>
</dbReference>
<comment type="caution">
    <text evidence="5">The sequence shown here is derived from an EMBL/GenBank/DDBJ whole genome shotgun (WGS) entry which is preliminary data.</text>
</comment>
<dbReference type="GO" id="GO:0016020">
    <property type="term" value="C:membrane"/>
    <property type="evidence" value="ECO:0007669"/>
    <property type="project" value="InterPro"/>
</dbReference>
<dbReference type="PANTHER" id="PTHR22911:SF79">
    <property type="entry name" value="MOBA-LIKE NTP TRANSFERASE DOMAIN-CONTAINING PROTEIN"/>
    <property type="match status" value="1"/>
</dbReference>
<dbReference type="InterPro" id="IPR000620">
    <property type="entry name" value="EamA_dom"/>
</dbReference>
<evidence type="ECO:0000256" key="3">
    <source>
        <dbReference type="SAM" id="Phobius"/>
    </source>
</evidence>
<feature type="transmembrane region" description="Helical" evidence="3">
    <location>
        <begin position="293"/>
        <end position="313"/>
    </location>
</feature>
<reference evidence="5" key="1">
    <citation type="submission" date="2020-11" db="EMBL/GenBank/DDBJ databases">
        <title>Sequencing the genomes of 1000 actinobacteria strains.</title>
        <authorList>
            <person name="Klenk H.-P."/>
        </authorList>
    </citation>
    <scope>NUCLEOTIDE SEQUENCE</scope>
    <source>
        <strain evidence="5">DSM 26152</strain>
    </source>
</reference>
<keyword evidence="3" id="KW-0812">Transmembrane</keyword>
<dbReference type="PANTHER" id="PTHR22911">
    <property type="entry name" value="ACYL-MALONYL CONDENSING ENZYME-RELATED"/>
    <property type="match status" value="1"/>
</dbReference>
<keyword evidence="6" id="KW-1185">Reference proteome</keyword>
<feature type="transmembrane region" description="Helical" evidence="3">
    <location>
        <begin position="46"/>
        <end position="66"/>
    </location>
</feature>
<name>A0A931DBR1_9MICC</name>
<evidence type="ECO:0000256" key="1">
    <source>
        <dbReference type="ARBA" id="ARBA00007362"/>
    </source>
</evidence>
<feature type="domain" description="EamA" evidence="4">
    <location>
        <begin position="48"/>
        <end position="182"/>
    </location>
</feature>
<dbReference type="RefSeq" id="WP_196835905.1">
    <property type="nucleotide sequence ID" value="NZ_JADOTZ010000001.1"/>
</dbReference>
<keyword evidence="3" id="KW-1133">Transmembrane helix</keyword>
<feature type="transmembrane region" description="Helical" evidence="3">
    <location>
        <begin position="112"/>
        <end position="131"/>
    </location>
</feature>
<dbReference type="EMBL" id="JADOTZ010000001">
    <property type="protein sequence ID" value="MBG6084616.1"/>
    <property type="molecule type" value="Genomic_DNA"/>
</dbReference>
<accession>A0A931DBR1</accession>
<comment type="similarity">
    <text evidence="1">Belongs to the EamA transporter family.</text>
</comment>
<evidence type="ECO:0000313" key="6">
    <source>
        <dbReference type="Proteomes" id="UP000625033"/>
    </source>
</evidence>
<feature type="transmembrane region" description="Helical" evidence="3">
    <location>
        <begin position="264"/>
        <end position="286"/>
    </location>
</feature>
<proteinExistence type="inferred from homology"/>
<dbReference type="Proteomes" id="UP000625033">
    <property type="component" value="Unassembled WGS sequence"/>
</dbReference>
<evidence type="ECO:0000313" key="5">
    <source>
        <dbReference type="EMBL" id="MBG6084616.1"/>
    </source>
</evidence>
<keyword evidence="3" id="KW-0472">Membrane</keyword>
<feature type="domain" description="EamA" evidence="4">
    <location>
        <begin position="194"/>
        <end position="336"/>
    </location>
</feature>